<evidence type="ECO:0000256" key="3">
    <source>
        <dbReference type="ARBA" id="ARBA00012575"/>
    </source>
</evidence>
<feature type="active site" evidence="6">
    <location>
        <position position="127"/>
    </location>
</feature>
<feature type="binding site" evidence="6">
    <location>
        <begin position="74"/>
        <end position="76"/>
    </location>
    <ligand>
        <name>substrate</name>
    </ligand>
</feature>
<comment type="catalytic activity">
    <reaction evidence="1 6">
        <text>(8S)-3',8-cyclo-7,8-dihydroguanosine 5'-triphosphate = cyclic pyranopterin phosphate + diphosphate</text>
        <dbReference type="Rhea" id="RHEA:49580"/>
        <dbReference type="ChEBI" id="CHEBI:33019"/>
        <dbReference type="ChEBI" id="CHEBI:59648"/>
        <dbReference type="ChEBI" id="CHEBI:131766"/>
        <dbReference type="EC" id="4.6.1.17"/>
    </reaction>
</comment>
<comment type="similarity">
    <text evidence="6">Belongs to the MoaC family.</text>
</comment>
<reference evidence="9" key="1">
    <citation type="submission" date="2017-07" db="EMBL/GenBank/DDBJ databases">
        <authorList>
            <person name="Varghese N."/>
            <person name="Submissions S."/>
        </authorList>
    </citation>
    <scope>NUCLEOTIDE SEQUENCE [LARGE SCALE GENOMIC DNA]</scope>
    <source>
        <strain evidence="9">NLAE-zl-C134</strain>
    </source>
</reference>
<dbReference type="InterPro" id="IPR050105">
    <property type="entry name" value="MoCo_biosynth_MoaA/MoaC"/>
</dbReference>
<evidence type="ECO:0000259" key="7">
    <source>
        <dbReference type="Pfam" id="PF01967"/>
    </source>
</evidence>
<organism evidence="8 9">
    <name type="scientific">Faecalicatena contorta</name>
    <dbReference type="NCBI Taxonomy" id="39482"/>
    <lineage>
        <taxon>Bacteria</taxon>
        <taxon>Bacillati</taxon>
        <taxon>Bacillota</taxon>
        <taxon>Clostridia</taxon>
        <taxon>Lachnospirales</taxon>
        <taxon>Lachnospiraceae</taxon>
        <taxon>Faecalicatena</taxon>
    </lineage>
</organism>
<dbReference type="InterPro" id="IPR002820">
    <property type="entry name" value="Mopterin_CF_biosynth-C_dom"/>
</dbReference>
<dbReference type="InterPro" id="IPR023045">
    <property type="entry name" value="MoaC"/>
</dbReference>
<name>A0A315ZRC6_9FIRM</name>
<evidence type="ECO:0000313" key="8">
    <source>
        <dbReference type="EMBL" id="SUQ15876.1"/>
    </source>
</evidence>
<evidence type="ECO:0000256" key="6">
    <source>
        <dbReference type="HAMAP-Rule" id="MF_01224"/>
    </source>
</evidence>
<dbReference type="NCBIfam" id="NF006870">
    <property type="entry name" value="PRK09364.1"/>
    <property type="match status" value="1"/>
</dbReference>
<evidence type="ECO:0000313" key="9">
    <source>
        <dbReference type="Proteomes" id="UP000254051"/>
    </source>
</evidence>
<keyword evidence="4 6" id="KW-0501">Molybdenum cofactor biosynthesis</keyword>
<feature type="domain" description="Molybdopterin cofactor biosynthesis C (MoaC)" evidence="7">
    <location>
        <begin position="14"/>
        <end position="149"/>
    </location>
</feature>
<sequence>MKLTHFDENGKAVMVDVTEKSDTVREATATGKIVVNKTIYDAIGAGTIGKGDVLGVATTAGIMGAKRTAELIPMCHILLITKCRVTFEMLPEECAVRCCCTVKVTGKTGVEMEALTGVSTALLTIYDMCKALDKSMEIKEIYLCRKTGGKSGDYEHGEKMEDGGCNAE</sequence>
<dbReference type="EC" id="4.6.1.17" evidence="3 6"/>
<proteinExistence type="inferred from homology"/>
<protein>
    <recommendedName>
        <fullName evidence="3 6">Cyclic pyranopterin monophosphate synthase</fullName>
        <ecNumber evidence="3 6">4.6.1.17</ecNumber>
    </recommendedName>
    <alternativeName>
        <fullName evidence="6">Molybdenum cofactor biosynthesis protein C</fullName>
    </alternativeName>
</protein>
<comment type="subunit">
    <text evidence="6">Homohexamer; trimer of dimers.</text>
</comment>
<dbReference type="Pfam" id="PF01967">
    <property type="entry name" value="MoaC"/>
    <property type="match status" value="1"/>
</dbReference>
<dbReference type="SUPFAM" id="SSF55040">
    <property type="entry name" value="Molybdenum cofactor biosynthesis protein C, MoaC"/>
    <property type="match status" value="1"/>
</dbReference>
<dbReference type="Proteomes" id="UP000254051">
    <property type="component" value="Unassembled WGS sequence"/>
</dbReference>
<evidence type="ECO:0000256" key="4">
    <source>
        <dbReference type="ARBA" id="ARBA00023150"/>
    </source>
</evidence>
<dbReference type="InterPro" id="IPR047594">
    <property type="entry name" value="MoaC_bact/euk"/>
</dbReference>
<dbReference type="InterPro" id="IPR036522">
    <property type="entry name" value="MoaC_sf"/>
</dbReference>
<dbReference type="EMBL" id="UHJJ01000017">
    <property type="protein sequence ID" value="SUQ15876.1"/>
    <property type="molecule type" value="Genomic_DNA"/>
</dbReference>
<dbReference type="OrthoDB" id="9794429at2"/>
<dbReference type="CDD" id="cd01420">
    <property type="entry name" value="MoaC_PE"/>
    <property type="match status" value="1"/>
</dbReference>
<dbReference type="NCBIfam" id="TIGR00581">
    <property type="entry name" value="moaC"/>
    <property type="match status" value="1"/>
</dbReference>
<dbReference type="UniPathway" id="UPA00344"/>
<dbReference type="GO" id="GO:0061799">
    <property type="term" value="F:cyclic pyranopterin monophosphate synthase activity"/>
    <property type="evidence" value="ECO:0007669"/>
    <property type="project" value="UniProtKB-UniRule"/>
</dbReference>
<dbReference type="GO" id="GO:0006777">
    <property type="term" value="P:Mo-molybdopterin cofactor biosynthetic process"/>
    <property type="evidence" value="ECO:0007669"/>
    <property type="project" value="UniProtKB-UniRule"/>
</dbReference>
<comment type="function">
    <text evidence="6">Catalyzes the conversion of (8S)-3',8-cyclo-7,8-dihydroguanosine 5'-triphosphate to cyclic pyranopterin monophosphate (cPMP).</text>
</comment>
<feature type="binding site" evidence="6">
    <location>
        <begin position="112"/>
        <end position="113"/>
    </location>
    <ligand>
        <name>substrate</name>
    </ligand>
</feature>
<accession>A0A315ZRC6</accession>
<dbReference type="RefSeq" id="WP_109714085.1">
    <property type="nucleotide sequence ID" value="NZ_QGDS01000017.1"/>
</dbReference>
<dbReference type="AlphaFoldDB" id="A0A315ZRC6"/>
<gene>
    <name evidence="6" type="primary">moaC</name>
    <name evidence="8" type="ORF">SAMN05216529_11753</name>
</gene>
<dbReference type="Gene3D" id="3.30.70.640">
    <property type="entry name" value="Molybdopterin cofactor biosynthesis C (MoaC) domain"/>
    <property type="match status" value="1"/>
</dbReference>
<dbReference type="PANTHER" id="PTHR22960">
    <property type="entry name" value="MOLYBDOPTERIN COFACTOR SYNTHESIS PROTEIN A"/>
    <property type="match status" value="1"/>
</dbReference>
<evidence type="ECO:0000256" key="2">
    <source>
        <dbReference type="ARBA" id="ARBA00005046"/>
    </source>
</evidence>
<evidence type="ECO:0000256" key="1">
    <source>
        <dbReference type="ARBA" id="ARBA00001637"/>
    </source>
</evidence>
<dbReference type="HAMAP" id="MF_01224_B">
    <property type="entry name" value="MoaC_B"/>
    <property type="match status" value="1"/>
</dbReference>
<keyword evidence="5 6" id="KW-0456">Lyase</keyword>
<evidence type="ECO:0000256" key="5">
    <source>
        <dbReference type="ARBA" id="ARBA00023239"/>
    </source>
</evidence>
<keyword evidence="9" id="KW-1185">Reference proteome</keyword>
<comment type="pathway">
    <text evidence="2 6">Cofactor biosynthesis; molybdopterin biosynthesis.</text>
</comment>